<dbReference type="EMBL" id="VIGX01000002">
    <property type="protein sequence ID" value="TWS30010.1"/>
    <property type="molecule type" value="Genomic_DNA"/>
</dbReference>
<dbReference type="SUPFAM" id="SSF55718">
    <property type="entry name" value="SCP-like"/>
    <property type="match status" value="1"/>
</dbReference>
<proteinExistence type="inferred from homology"/>
<evidence type="ECO:0000313" key="7">
    <source>
        <dbReference type="EMBL" id="TWS30010.1"/>
    </source>
</evidence>
<evidence type="ECO:0000259" key="6">
    <source>
        <dbReference type="PROSITE" id="PS51186"/>
    </source>
</evidence>
<reference evidence="7 8" key="1">
    <citation type="submission" date="2019-06" db="EMBL/GenBank/DDBJ databases">
        <title>Tsukamurella conjunctivitidis sp. nov., Tsukamurella assacharolytica sp. nov. and Tsukamurella sputae sp. nov. isolated from patients with conjunctivitis, bacteraemia (lymphoma) and respiratory infection (sputum) in Hong Kong.</title>
        <authorList>
            <person name="Teng J.L.L."/>
            <person name="Lee H.H."/>
            <person name="Fong J.Y.H."/>
            <person name="Fok K.M.N."/>
            <person name="Lau S.K.P."/>
            <person name="Woo P.C.Y."/>
        </authorList>
    </citation>
    <scope>NUCLEOTIDE SEQUENCE [LARGE SCALE GENOMIC DNA]</scope>
    <source>
        <strain evidence="7 8">HKU72</strain>
    </source>
</reference>
<evidence type="ECO:0000313" key="8">
    <source>
        <dbReference type="Proteomes" id="UP000319375"/>
    </source>
</evidence>
<dbReference type="InterPro" id="IPR016181">
    <property type="entry name" value="Acyl_CoA_acyltransferase"/>
</dbReference>
<keyword evidence="8" id="KW-1185">Reference proteome</keyword>
<comment type="similarity">
    <text evidence="1 5">Belongs to the acetyltransferase Eis family.</text>
</comment>
<feature type="active site" description="Proton donor" evidence="5">
    <location>
        <position position="123"/>
    </location>
</feature>
<dbReference type="AlphaFoldDB" id="A0A5C5S5D8"/>
<dbReference type="InterPro" id="IPR051554">
    <property type="entry name" value="Acetyltransferase_Eis"/>
</dbReference>
<dbReference type="Gene3D" id="3.40.630.30">
    <property type="match status" value="2"/>
</dbReference>
<dbReference type="InterPro" id="IPR041380">
    <property type="entry name" value="Acetyltransf_17"/>
</dbReference>
<dbReference type="InterPro" id="IPR025559">
    <property type="entry name" value="Eis_dom"/>
</dbReference>
<evidence type="ECO:0000256" key="2">
    <source>
        <dbReference type="ARBA" id="ARBA00022488"/>
    </source>
</evidence>
<keyword evidence="2" id="KW-1036">Host cytoplasmic vesicle</keyword>
<keyword evidence="4 5" id="KW-0012">Acyltransferase</keyword>
<comment type="subunit">
    <text evidence="5">Homohexamer; trimer of dimers.</text>
</comment>
<dbReference type="Pfam" id="PF17668">
    <property type="entry name" value="Acetyltransf_17"/>
    <property type="match status" value="1"/>
</dbReference>
<dbReference type="Gene3D" id="3.30.1050.10">
    <property type="entry name" value="SCP2 sterol-binding domain"/>
    <property type="match status" value="1"/>
</dbReference>
<dbReference type="Pfam" id="PF13530">
    <property type="entry name" value="SCP2_2"/>
    <property type="match status" value="1"/>
</dbReference>
<dbReference type="GO" id="GO:0034069">
    <property type="term" value="F:aminoglycoside N-acetyltransferase activity"/>
    <property type="evidence" value="ECO:0007669"/>
    <property type="project" value="TreeGrafter"/>
</dbReference>
<sequence length="383" mass="41786">MIEIRTATESDWPEMFAQDVRAFGSPFDAEAQPLIRRTLDLDRFVVARDTTDGALVGVAGSFALTLTVPGGTQLAAPGVTWVSVAPSHRRLGVLRGMLDELHARYRAEGAAVSILTASEGTIYERFGYGVATSIDEVTIARRTARLRDPRPGPLRTRAVEGAAAKGAVEELYRRWHAATPGSASAEQFWELFHADPEWARWGGSARRYLLHPDGYVTYRVDEKDRAQLDDVKALTDDAAADLWQTVLGLDIFDEVIADLPSDHPLREMLVDPRSVKVTDRKDRLWLKFIDLPAALEARTYASDADLVLGVDGRAHRLTVSGGVAQCRTTEEEPSVSLSGPTLAGLYLGAVSPDTMARAGRITGDIGALSVFRTDRQPELGTSF</sequence>
<feature type="binding site" evidence="5">
    <location>
        <begin position="118"/>
        <end position="119"/>
    </location>
    <ligand>
        <name>acetyl-CoA</name>
        <dbReference type="ChEBI" id="CHEBI:57288"/>
    </ligand>
</feature>
<dbReference type="Proteomes" id="UP000319375">
    <property type="component" value="Unassembled WGS sequence"/>
</dbReference>
<dbReference type="PANTHER" id="PTHR37817:SF1">
    <property type="entry name" value="N-ACETYLTRANSFERASE EIS"/>
    <property type="match status" value="1"/>
</dbReference>
<gene>
    <name evidence="7" type="ORF">FK530_05665</name>
</gene>
<dbReference type="RefSeq" id="WP_146486024.1">
    <property type="nucleotide sequence ID" value="NZ_VIGX01000002.1"/>
</dbReference>
<feature type="binding site" evidence="5">
    <location>
        <begin position="82"/>
        <end position="84"/>
    </location>
    <ligand>
        <name>acetyl-CoA</name>
        <dbReference type="ChEBI" id="CHEBI:57288"/>
    </ligand>
</feature>
<evidence type="ECO:0000256" key="4">
    <source>
        <dbReference type="ARBA" id="ARBA00023315"/>
    </source>
</evidence>
<dbReference type="SUPFAM" id="SSF55729">
    <property type="entry name" value="Acyl-CoA N-acyltransferases (Nat)"/>
    <property type="match status" value="1"/>
</dbReference>
<dbReference type="InterPro" id="IPR000182">
    <property type="entry name" value="GNAT_dom"/>
</dbReference>
<dbReference type="PROSITE" id="PS51186">
    <property type="entry name" value="GNAT"/>
    <property type="match status" value="1"/>
</dbReference>
<feature type="binding site" evidence="5">
    <location>
        <begin position="90"/>
        <end position="95"/>
    </location>
    <ligand>
        <name>acetyl-CoA</name>
        <dbReference type="ChEBI" id="CHEBI:57288"/>
    </ligand>
</feature>
<evidence type="ECO:0000256" key="1">
    <source>
        <dbReference type="ARBA" id="ARBA00009213"/>
    </source>
</evidence>
<dbReference type="PANTHER" id="PTHR37817">
    <property type="entry name" value="N-ACETYLTRANSFERASE EIS"/>
    <property type="match status" value="1"/>
</dbReference>
<dbReference type="OrthoDB" id="8399956at2"/>
<dbReference type="InterPro" id="IPR036527">
    <property type="entry name" value="SCP2_sterol-bd_dom_sf"/>
</dbReference>
<organism evidence="7 8">
    <name type="scientific">Tsukamurella conjunctivitidis</name>
    <dbReference type="NCBI Taxonomy" id="2592068"/>
    <lineage>
        <taxon>Bacteria</taxon>
        <taxon>Bacillati</taxon>
        <taxon>Actinomycetota</taxon>
        <taxon>Actinomycetes</taxon>
        <taxon>Mycobacteriales</taxon>
        <taxon>Tsukamurellaceae</taxon>
        <taxon>Tsukamurella</taxon>
    </lineage>
</organism>
<comment type="caution">
    <text evidence="7">The sequence shown here is derived from an EMBL/GenBank/DDBJ whole genome shotgun (WGS) entry which is preliminary data.</text>
</comment>
<dbReference type="GO" id="GO:0030649">
    <property type="term" value="P:aminoglycoside antibiotic catabolic process"/>
    <property type="evidence" value="ECO:0007669"/>
    <property type="project" value="TreeGrafter"/>
</dbReference>
<accession>A0A5C5S5D8</accession>
<dbReference type="HAMAP" id="MF_01812">
    <property type="entry name" value="Eis"/>
    <property type="match status" value="1"/>
</dbReference>
<dbReference type="InterPro" id="IPR022902">
    <property type="entry name" value="NAcTrfase_Eis"/>
</dbReference>
<name>A0A5C5S5D8_9ACTN</name>
<feature type="active site" description="Proton acceptor; via carboxylate" evidence="5">
    <location>
        <position position="383"/>
    </location>
</feature>
<feature type="domain" description="N-acetyltransferase" evidence="6">
    <location>
        <begin position="2"/>
        <end position="151"/>
    </location>
</feature>
<keyword evidence="3 5" id="KW-0808">Transferase</keyword>
<dbReference type="Pfam" id="PF13527">
    <property type="entry name" value="Acetyltransf_9"/>
    <property type="match status" value="1"/>
</dbReference>
<protein>
    <submittedName>
        <fullName evidence="7">GNAT family N-acetyltransferase</fullName>
    </submittedName>
</protein>
<evidence type="ECO:0000256" key="5">
    <source>
        <dbReference type="HAMAP-Rule" id="MF_01812"/>
    </source>
</evidence>
<evidence type="ECO:0000256" key="3">
    <source>
        <dbReference type="ARBA" id="ARBA00022679"/>
    </source>
</evidence>